<dbReference type="RefSeq" id="WP_111218232.1">
    <property type="nucleotide sequence ID" value="NZ_POTY01000247.1"/>
</dbReference>
<proteinExistence type="predicted"/>
<dbReference type="AlphaFoldDB" id="A0A2W2DZP8"/>
<evidence type="ECO:0000313" key="2">
    <source>
        <dbReference type="EMBL" id="PZG10585.1"/>
    </source>
</evidence>
<evidence type="ECO:0000313" key="3">
    <source>
        <dbReference type="Proteomes" id="UP000248924"/>
    </source>
</evidence>
<keyword evidence="3" id="KW-1185">Reference proteome</keyword>
<name>A0A2W2DZP8_9ACTN</name>
<comment type="caution">
    <text evidence="2">The sequence shown here is derived from an EMBL/GenBank/DDBJ whole genome shotgun (WGS) entry which is preliminary data.</text>
</comment>
<feature type="chain" id="PRO_5039651709" description="Streptomyces killer toxin-like beta/gamma crystallin domain-containing protein" evidence="1">
    <location>
        <begin position="30"/>
        <end position="132"/>
    </location>
</feature>
<protein>
    <recommendedName>
        <fullName evidence="4">Streptomyces killer toxin-like beta/gamma crystallin domain-containing protein</fullName>
    </recommendedName>
</protein>
<dbReference type="EMBL" id="POTY01000247">
    <property type="protein sequence ID" value="PZG10585.1"/>
    <property type="molecule type" value="Genomic_DNA"/>
</dbReference>
<sequence>MKAWVQRNLLRVKAVVAVVAAVAVGAVSAALPASPATAGCGWEKTWSWKGNIVQVDNCPYNGADSWIWLRNSGSNGAWNPLYARIWFYDGGYTWIVVNHNGESNYWNMWGRGDIWQVQLEDDRNDWSPYYRM</sequence>
<keyword evidence="1" id="KW-0732">Signal</keyword>
<feature type="signal peptide" evidence="1">
    <location>
        <begin position="1"/>
        <end position="29"/>
    </location>
</feature>
<reference evidence="2 3" key="1">
    <citation type="submission" date="2018-01" db="EMBL/GenBank/DDBJ databases">
        <title>Draft genome sequence of Jishengella sp. NA12.</title>
        <authorList>
            <person name="Sahin N."/>
            <person name="Ay H."/>
            <person name="Saygin H."/>
        </authorList>
    </citation>
    <scope>NUCLEOTIDE SEQUENCE [LARGE SCALE GENOMIC DNA]</scope>
    <source>
        <strain evidence="2 3">NA12</strain>
    </source>
</reference>
<evidence type="ECO:0008006" key="4">
    <source>
        <dbReference type="Google" id="ProtNLM"/>
    </source>
</evidence>
<accession>A0A2W2DZP8</accession>
<gene>
    <name evidence="2" type="ORF">C1I95_27955</name>
</gene>
<dbReference type="Proteomes" id="UP000248924">
    <property type="component" value="Unassembled WGS sequence"/>
</dbReference>
<organism evidence="2 3">
    <name type="scientific">Micromonospora craterilacus</name>
    <dbReference type="NCBI Taxonomy" id="1655439"/>
    <lineage>
        <taxon>Bacteria</taxon>
        <taxon>Bacillati</taxon>
        <taxon>Actinomycetota</taxon>
        <taxon>Actinomycetes</taxon>
        <taxon>Micromonosporales</taxon>
        <taxon>Micromonosporaceae</taxon>
        <taxon>Micromonospora</taxon>
    </lineage>
</organism>
<evidence type="ECO:0000256" key="1">
    <source>
        <dbReference type="SAM" id="SignalP"/>
    </source>
</evidence>